<dbReference type="AlphaFoldDB" id="A0A4R8LTR5"/>
<organism evidence="5 6">
    <name type="scientific">Alicyclobacillus sacchari</name>
    <dbReference type="NCBI Taxonomy" id="392010"/>
    <lineage>
        <taxon>Bacteria</taxon>
        <taxon>Bacillati</taxon>
        <taxon>Bacillota</taxon>
        <taxon>Bacilli</taxon>
        <taxon>Bacillales</taxon>
        <taxon>Alicyclobacillaceae</taxon>
        <taxon>Alicyclobacillus</taxon>
    </lineage>
</organism>
<dbReference type="InterPro" id="IPR004995">
    <property type="entry name" value="Spore_Ger"/>
</dbReference>
<dbReference type="PIRSF" id="PIRSF005690">
    <property type="entry name" value="GerBA"/>
    <property type="match status" value="1"/>
</dbReference>
<gene>
    <name evidence="5" type="ORF">C7445_10339</name>
</gene>
<protein>
    <submittedName>
        <fullName evidence="5">Spore germination protein KA</fullName>
    </submittedName>
</protein>
<evidence type="ECO:0000313" key="5">
    <source>
        <dbReference type="EMBL" id="TDY49996.1"/>
    </source>
</evidence>
<evidence type="ECO:0000256" key="3">
    <source>
        <dbReference type="SAM" id="MobiDB-lite"/>
    </source>
</evidence>
<dbReference type="GO" id="GO:0009847">
    <property type="term" value="P:spore germination"/>
    <property type="evidence" value="ECO:0007669"/>
    <property type="project" value="InterPro"/>
</dbReference>
<feature type="transmembrane region" description="Helical" evidence="4">
    <location>
        <begin position="337"/>
        <end position="356"/>
    </location>
</feature>
<dbReference type="Proteomes" id="UP000294581">
    <property type="component" value="Unassembled WGS sequence"/>
</dbReference>
<dbReference type="GO" id="GO:0016020">
    <property type="term" value="C:membrane"/>
    <property type="evidence" value="ECO:0007669"/>
    <property type="project" value="InterPro"/>
</dbReference>
<keyword evidence="2 4" id="KW-0472">Membrane</keyword>
<reference evidence="5 6" key="1">
    <citation type="submission" date="2019-03" db="EMBL/GenBank/DDBJ databases">
        <title>Genomic Encyclopedia of Type Strains, Phase IV (KMG-IV): sequencing the most valuable type-strain genomes for metagenomic binning, comparative biology and taxonomic classification.</title>
        <authorList>
            <person name="Goeker M."/>
        </authorList>
    </citation>
    <scope>NUCLEOTIDE SEQUENCE [LARGE SCALE GENOMIC DNA]</scope>
    <source>
        <strain evidence="5 6">DSM 17974</strain>
    </source>
</reference>
<feature type="transmembrane region" description="Helical" evidence="4">
    <location>
        <begin position="465"/>
        <end position="487"/>
    </location>
</feature>
<evidence type="ECO:0000256" key="4">
    <source>
        <dbReference type="SAM" id="Phobius"/>
    </source>
</evidence>
<keyword evidence="4" id="KW-1133">Transmembrane helix</keyword>
<feature type="compositionally biased region" description="Polar residues" evidence="3">
    <location>
        <begin position="529"/>
        <end position="541"/>
    </location>
</feature>
<dbReference type="EMBL" id="SORF01000003">
    <property type="protein sequence ID" value="TDY49996.1"/>
    <property type="molecule type" value="Genomic_DNA"/>
</dbReference>
<name>A0A4R8LTR5_9BACL</name>
<comment type="caution">
    <text evidence="5">The sequence shown here is derived from an EMBL/GenBank/DDBJ whole genome shotgun (WGS) entry which is preliminary data.</text>
</comment>
<keyword evidence="4" id="KW-0812">Transmembrane</keyword>
<dbReference type="RefSeq" id="WP_243834925.1">
    <property type="nucleotide sequence ID" value="NZ_SORF01000003.1"/>
</dbReference>
<accession>A0A4R8LTR5</accession>
<evidence type="ECO:0000256" key="2">
    <source>
        <dbReference type="ARBA" id="ARBA00023136"/>
    </source>
</evidence>
<dbReference type="Pfam" id="PF03323">
    <property type="entry name" value="GerA"/>
    <property type="match status" value="1"/>
</dbReference>
<dbReference type="PANTHER" id="PTHR22550">
    <property type="entry name" value="SPORE GERMINATION PROTEIN"/>
    <property type="match status" value="1"/>
</dbReference>
<evidence type="ECO:0000313" key="6">
    <source>
        <dbReference type="Proteomes" id="UP000294581"/>
    </source>
</evidence>
<sequence length="553" mass="61042">MRSKRVIRRIGDWPPHHRRMRLDRLNEPVLADTMAVAPSDPPPSPPADRLTPDLDANIASLRNKLQHASDVVFRPLVALSDKRGWIVYVDGLSDMELIDAHVLESLIQAQPQVTDPSRPLAVTLSEAAAEHVTTAGIKPVHTLSDAVESIIVELQVVLFLEGSGTALALNAGGGENRAISEPDAEAVVRGPREGFNESLRTSLTLLRRRIRTPDLAIETMQLGTYTQTKVALCYIHGIADTEIVDEVRTRLKRIDTDSIIDTGYIEEFIEDNPFSPFPQIQNTERPDVVASMLVEGRVAILADGSPFALIAPINFWGALQAAEDYYERFPIVNLIRWLRYLFMFIALYLPSLYVAITTFHQEMLPTKLLLSIAAAREVTPLPAIAECLLMEITFEALREAGIRLPKAVGSAISIVGALVIGQAAVEAGIVSAPMVIVVAITGIASFVIPRYSFAIAIRILRFGMILLGGTIGLFGIIAFTIVIIIHLSSLRSIGVPYLMPVSPLTNKNMRDVISRPPHWAMRWRPIETSKPNRQRQSNTMAPAQRMPRGKRRI</sequence>
<feature type="region of interest" description="Disordered" evidence="3">
    <location>
        <begin position="525"/>
        <end position="553"/>
    </location>
</feature>
<comment type="similarity">
    <text evidence="1">Belongs to the GerABKA family.</text>
</comment>
<keyword evidence="6" id="KW-1185">Reference proteome</keyword>
<dbReference type="InterPro" id="IPR050768">
    <property type="entry name" value="UPF0353/GerABKA_families"/>
</dbReference>
<evidence type="ECO:0000256" key="1">
    <source>
        <dbReference type="ARBA" id="ARBA00005278"/>
    </source>
</evidence>
<feature type="transmembrane region" description="Helical" evidence="4">
    <location>
        <begin position="431"/>
        <end position="453"/>
    </location>
</feature>
<dbReference type="PANTHER" id="PTHR22550:SF5">
    <property type="entry name" value="LEUCINE ZIPPER PROTEIN 4"/>
    <property type="match status" value="1"/>
</dbReference>
<proteinExistence type="inferred from homology"/>